<evidence type="ECO:0000256" key="1">
    <source>
        <dbReference type="SAM" id="MobiDB-lite"/>
    </source>
</evidence>
<sequence length="414" mass="45288">MPVLGYVDIWMRSRLSSWSNAIHRPYGSRGWPSPPIPHRLILFSTVTQPAPADLDRQRPASGACTYQRLLPTGPLHARQQTDPRQPSALAILPAYTLRVAQARNTTLLPASPLANTLLRCSERHVLKRRATPLKRRRPRARGDWLTGARSEIASAPCKQLAGSESTAGCLETRLLWGRCTSSSHLAQASEDSQLTAWPELLLPRTQAKRRRRGRSIGSGPAASQARYSPPAFLRAASKVASLCVPPRGPQDKYHASSRIHSFSVSAVRFDISSLLPFIPLLPPSLEPAGTIPPPLAGQSRASTPPSPSWQCHSQTLLAVCPVALPFPSQQHCAFRRPESIPLNSHRSFVSTSSVSALSSHLVQPRTQLTHAWTARHTLLILSFRLAGLILIRGARYSYFGTDTSAIYTAEAPVL</sequence>
<dbReference type="EMBL" id="ML987204">
    <property type="protein sequence ID" value="KAF2243699.1"/>
    <property type="molecule type" value="Genomic_DNA"/>
</dbReference>
<name>A0A6A6I0M5_9PLEO</name>
<reference evidence="2" key="1">
    <citation type="journal article" date="2020" name="Stud. Mycol.">
        <title>101 Dothideomycetes genomes: a test case for predicting lifestyles and emergence of pathogens.</title>
        <authorList>
            <person name="Haridas S."/>
            <person name="Albert R."/>
            <person name="Binder M."/>
            <person name="Bloem J."/>
            <person name="Labutti K."/>
            <person name="Salamov A."/>
            <person name="Andreopoulos B."/>
            <person name="Baker S."/>
            <person name="Barry K."/>
            <person name="Bills G."/>
            <person name="Bluhm B."/>
            <person name="Cannon C."/>
            <person name="Castanera R."/>
            <person name="Culley D."/>
            <person name="Daum C."/>
            <person name="Ezra D."/>
            <person name="Gonzalez J."/>
            <person name="Henrissat B."/>
            <person name="Kuo A."/>
            <person name="Liang C."/>
            <person name="Lipzen A."/>
            <person name="Lutzoni F."/>
            <person name="Magnuson J."/>
            <person name="Mondo S."/>
            <person name="Nolan M."/>
            <person name="Ohm R."/>
            <person name="Pangilinan J."/>
            <person name="Park H.-J."/>
            <person name="Ramirez L."/>
            <person name="Alfaro M."/>
            <person name="Sun H."/>
            <person name="Tritt A."/>
            <person name="Yoshinaga Y."/>
            <person name="Zwiers L.-H."/>
            <person name="Turgeon B."/>
            <person name="Goodwin S."/>
            <person name="Spatafora J."/>
            <person name="Crous P."/>
            <person name="Grigoriev I."/>
        </authorList>
    </citation>
    <scope>NUCLEOTIDE SEQUENCE</scope>
    <source>
        <strain evidence="2">CBS 122368</strain>
    </source>
</reference>
<feature type="region of interest" description="Disordered" evidence="1">
    <location>
        <begin position="206"/>
        <end position="227"/>
    </location>
</feature>
<evidence type="ECO:0000313" key="3">
    <source>
        <dbReference type="Proteomes" id="UP000800094"/>
    </source>
</evidence>
<protein>
    <submittedName>
        <fullName evidence="2">Uncharacterized protein</fullName>
    </submittedName>
</protein>
<keyword evidence="3" id="KW-1185">Reference proteome</keyword>
<dbReference type="Proteomes" id="UP000800094">
    <property type="component" value="Unassembled WGS sequence"/>
</dbReference>
<dbReference type="RefSeq" id="XP_033678703.1">
    <property type="nucleotide sequence ID" value="XM_033832269.1"/>
</dbReference>
<evidence type="ECO:0000313" key="2">
    <source>
        <dbReference type="EMBL" id="KAF2243699.1"/>
    </source>
</evidence>
<dbReference type="AlphaFoldDB" id="A0A6A6I0M5"/>
<accession>A0A6A6I0M5</accession>
<organism evidence="2 3">
    <name type="scientific">Trematosphaeria pertusa</name>
    <dbReference type="NCBI Taxonomy" id="390896"/>
    <lineage>
        <taxon>Eukaryota</taxon>
        <taxon>Fungi</taxon>
        <taxon>Dikarya</taxon>
        <taxon>Ascomycota</taxon>
        <taxon>Pezizomycotina</taxon>
        <taxon>Dothideomycetes</taxon>
        <taxon>Pleosporomycetidae</taxon>
        <taxon>Pleosporales</taxon>
        <taxon>Massarineae</taxon>
        <taxon>Trematosphaeriaceae</taxon>
        <taxon>Trematosphaeria</taxon>
    </lineage>
</organism>
<proteinExistence type="predicted"/>
<dbReference type="GeneID" id="54585599"/>
<gene>
    <name evidence="2" type="ORF">BU26DRAFT_554549</name>
</gene>